<dbReference type="SUPFAM" id="SSF55920">
    <property type="entry name" value="Creatinase/aminopeptidase"/>
    <property type="match status" value="1"/>
</dbReference>
<evidence type="ECO:0000256" key="10">
    <source>
        <dbReference type="ARBA" id="ARBA00069363"/>
    </source>
</evidence>
<evidence type="ECO:0000256" key="11">
    <source>
        <dbReference type="ARBA" id="ARBA00075356"/>
    </source>
</evidence>
<reference evidence="15" key="2">
    <citation type="journal article" date="2016" name="Genome Announc.">
        <title>Draft Genome Sequences of Two Novel Amoeba-Resistant Intranuclear Bacteria, 'Candidatus Berkiella cookevillensis' and 'Candidatus Berkiella aquae'.</title>
        <authorList>
            <person name="Mehari Y.T."/>
            <person name="Arivett B.A."/>
            <person name="Farone A.L."/>
            <person name="Gunderson J.H."/>
            <person name="Farone M.B."/>
        </authorList>
    </citation>
    <scope>NUCLEOTIDE SEQUENCE</scope>
    <source>
        <strain evidence="15">CC99</strain>
    </source>
</reference>
<evidence type="ECO:0000256" key="4">
    <source>
        <dbReference type="ARBA" id="ARBA00012574"/>
    </source>
</evidence>
<reference evidence="14" key="1">
    <citation type="submission" date="2015-09" db="EMBL/GenBank/DDBJ databases">
        <title>Draft Genome Sequences of Two Novel Amoeba-resistant Intranuclear Bacteria, Candidatus Berkiella cookevillensis and Candidatus Berkiella aquae.</title>
        <authorList>
            <person name="Mehari Y.T."/>
            <person name="Arivett B.A."/>
            <person name="Farone A.L."/>
            <person name="Gunderson J.H."/>
            <person name="Farone M.B."/>
        </authorList>
    </citation>
    <scope>NUCLEOTIDE SEQUENCE [LARGE SCALE GENOMIC DNA]</scope>
    <source>
        <strain evidence="14">CC99</strain>
    </source>
</reference>
<dbReference type="PANTHER" id="PTHR43226">
    <property type="entry name" value="XAA-PRO AMINOPEPTIDASE 3"/>
    <property type="match status" value="1"/>
</dbReference>
<comment type="cofactor">
    <cofactor evidence="2">
        <name>Mn(2+)</name>
        <dbReference type="ChEBI" id="CHEBI:29035"/>
    </cofactor>
</comment>
<sequence>MDFSARRQAVFNKLPENSLVLCSSAPMQFRNSDAEHMFRQESYFHYLTGFNESFAIAAFIKNKEGNKFILFCQDRDKDQERWSGTRAGLKGAREQFGADEAYSISEAAIRFPALFHDIHQVYYIVGMHPAFEKKLFSWINAIRRQQRKGVTIPYTFIDFRVLIDEMRLIKSAEEISAMRKACDITLSGHRRAMKASSADLYEYSLEAELLYAFYQGGSRHVAYNPIVASANNACTLHYVENKDKLKDKTLVLIDAGCEYENYAADVTRTFPVNGKFTTEQQALYECVLASQLAAIQSIKPGAAWNEAQKIIIEVLVTGLVELRILQGDVKELIEKEAYKKFYMHNSGHWLGLDVHDVGDYKINNQWRPLQAGMVLTVEPGLYIDQEESSVPAKYRGIGIRIEDDILVTEQGCEVLTADLPKTVAELESFMKKH</sequence>
<evidence type="ECO:0000256" key="2">
    <source>
        <dbReference type="ARBA" id="ARBA00001936"/>
    </source>
</evidence>
<dbReference type="CDD" id="cd01087">
    <property type="entry name" value="Prolidase"/>
    <property type="match status" value="1"/>
</dbReference>
<accession>A0A0Q9YJA5</accession>
<proteinExistence type="inferred from homology"/>
<dbReference type="PATRIC" id="fig|1590042.3.peg.2119"/>
<organism evidence="14">
    <name type="scientific">Candidatus Berkiella cookevillensis</name>
    <dbReference type="NCBI Taxonomy" id="437022"/>
    <lineage>
        <taxon>Bacteria</taxon>
        <taxon>Pseudomonadati</taxon>
        <taxon>Pseudomonadota</taxon>
        <taxon>Gammaproteobacteria</taxon>
        <taxon>Candidatus Berkiellales</taxon>
        <taxon>Candidatus Berkiellaceae</taxon>
        <taxon>Candidatus Berkiella</taxon>
    </lineage>
</organism>
<dbReference type="Pfam" id="PF05195">
    <property type="entry name" value="AMP_N"/>
    <property type="match status" value="1"/>
</dbReference>
<dbReference type="InterPro" id="IPR052433">
    <property type="entry name" value="X-Pro_dipept-like"/>
</dbReference>
<dbReference type="AlphaFoldDB" id="A0A0Q9YJA5"/>
<comment type="catalytic activity">
    <reaction evidence="1">
        <text>Release of any N-terminal amino acid, including proline, that is linked to proline, even from a dipeptide or tripeptide.</text>
        <dbReference type="EC" id="3.4.11.9"/>
    </reaction>
</comment>
<dbReference type="PANTHER" id="PTHR43226:SF4">
    <property type="entry name" value="XAA-PRO AMINOPEPTIDASE 3"/>
    <property type="match status" value="1"/>
</dbReference>
<evidence type="ECO:0000256" key="9">
    <source>
        <dbReference type="ARBA" id="ARBA00023211"/>
    </source>
</evidence>
<keyword evidence="9" id="KW-0464">Manganese</keyword>
<evidence type="ECO:0000313" key="16">
    <source>
        <dbReference type="Proteomes" id="UP000051494"/>
    </source>
</evidence>
<evidence type="ECO:0000256" key="1">
    <source>
        <dbReference type="ARBA" id="ARBA00001424"/>
    </source>
</evidence>
<keyword evidence="16" id="KW-1185">Reference proteome</keyword>
<dbReference type="SMART" id="SM01011">
    <property type="entry name" value="AMP_N"/>
    <property type="match status" value="1"/>
</dbReference>
<reference evidence="15" key="3">
    <citation type="submission" date="2021-06" db="EMBL/GenBank/DDBJ databases">
        <title>Genomic Description and Analysis of Intracellular Bacteria, Candidatus Berkiella cookevillensis and Candidatus Berkiella aquae.</title>
        <authorList>
            <person name="Kidane D.T."/>
            <person name="Mehari Y.T."/>
            <person name="Rice F.C."/>
            <person name="Arivett B.A."/>
            <person name="Farone A.L."/>
            <person name="Berk S.G."/>
            <person name="Farone M.B."/>
        </authorList>
    </citation>
    <scope>NUCLEOTIDE SEQUENCE</scope>
    <source>
        <strain evidence="15">CC99</strain>
    </source>
</reference>
<dbReference type="InterPro" id="IPR036005">
    <property type="entry name" value="Creatinase/aminopeptidase-like"/>
</dbReference>
<feature type="domain" description="Aminopeptidase P N-terminal" evidence="13">
    <location>
        <begin position="1"/>
        <end position="132"/>
    </location>
</feature>
<dbReference type="InterPro" id="IPR029149">
    <property type="entry name" value="Creatin/AminoP/Spt16_N"/>
</dbReference>
<dbReference type="GO" id="GO:0006508">
    <property type="term" value="P:proteolysis"/>
    <property type="evidence" value="ECO:0007669"/>
    <property type="project" value="UniProtKB-KW"/>
</dbReference>
<evidence type="ECO:0000256" key="5">
    <source>
        <dbReference type="ARBA" id="ARBA00022670"/>
    </source>
</evidence>
<protein>
    <recommendedName>
        <fullName evidence="10">Xaa-Pro aminopeptidase</fullName>
        <ecNumber evidence="4">3.4.11.9</ecNumber>
    </recommendedName>
    <alternativeName>
        <fullName evidence="11">Aminopeptidase P II</fullName>
    </alternativeName>
    <alternativeName>
        <fullName evidence="12">X-Pro aminopeptidase</fullName>
    </alternativeName>
</protein>
<dbReference type="SUPFAM" id="SSF53092">
    <property type="entry name" value="Creatinase/prolidase N-terminal domain"/>
    <property type="match status" value="1"/>
</dbReference>
<dbReference type="Proteomes" id="UP000051494">
    <property type="component" value="Unassembled WGS sequence"/>
</dbReference>
<dbReference type="GO" id="GO:0005829">
    <property type="term" value="C:cytosol"/>
    <property type="evidence" value="ECO:0007669"/>
    <property type="project" value="TreeGrafter"/>
</dbReference>
<evidence type="ECO:0000256" key="6">
    <source>
        <dbReference type="ARBA" id="ARBA00022723"/>
    </source>
</evidence>
<dbReference type="InterPro" id="IPR000994">
    <property type="entry name" value="Pept_M24"/>
</dbReference>
<evidence type="ECO:0000313" key="15">
    <source>
        <dbReference type="EMBL" id="MCS5709562.1"/>
    </source>
</evidence>
<dbReference type="OrthoDB" id="9806388at2"/>
<keyword evidence="6" id="KW-0479">Metal-binding</keyword>
<evidence type="ECO:0000256" key="12">
    <source>
        <dbReference type="ARBA" id="ARBA00081411"/>
    </source>
</evidence>
<comment type="similarity">
    <text evidence="3">Belongs to the peptidase M24B family.</text>
</comment>
<dbReference type="EMBL" id="LKHV01000012">
    <property type="protein sequence ID" value="KRG17778.1"/>
    <property type="molecule type" value="Genomic_DNA"/>
</dbReference>
<dbReference type="GO" id="GO:0070006">
    <property type="term" value="F:metalloaminopeptidase activity"/>
    <property type="evidence" value="ECO:0007669"/>
    <property type="project" value="InterPro"/>
</dbReference>
<name>A0A0Q9YJA5_9GAMM</name>
<evidence type="ECO:0000256" key="8">
    <source>
        <dbReference type="ARBA" id="ARBA00023049"/>
    </source>
</evidence>
<evidence type="ECO:0000313" key="14">
    <source>
        <dbReference type="EMBL" id="KRG17778.1"/>
    </source>
</evidence>
<keyword evidence="8" id="KW-0482">Metalloprotease</keyword>
<gene>
    <name evidence="14" type="primary">pepP</name>
    <name evidence="15" type="ORF">CC99x_011710</name>
    <name evidence="14" type="ORF">CC99x_02073</name>
</gene>
<dbReference type="FunFam" id="3.90.230.10:FF:000002">
    <property type="entry name" value="Xaa-Pro aminopeptidase 3"/>
    <property type="match status" value="1"/>
</dbReference>
<keyword evidence="14" id="KW-0031">Aminopeptidase</keyword>
<evidence type="ECO:0000256" key="3">
    <source>
        <dbReference type="ARBA" id="ARBA00008766"/>
    </source>
</evidence>
<dbReference type="GO" id="GO:0030145">
    <property type="term" value="F:manganese ion binding"/>
    <property type="evidence" value="ECO:0007669"/>
    <property type="project" value="InterPro"/>
</dbReference>
<dbReference type="STRING" id="437022.CC99x_02073"/>
<dbReference type="InterPro" id="IPR007865">
    <property type="entry name" value="Aminopep_P_N"/>
</dbReference>
<comment type="caution">
    <text evidence="14">The sequence shown here is derived from an EMBL/GenBank/DDBJ whole genome shotgun (WGS) entry which is preliminary data.</text>
</comment>
<dbReference type="EMBL" id="LKHV02000001">
    <property type="protein sequence ID" value="MCS5709562.1"/>
    <property type="molecule type" value="Genomic_DNA"/>
</dbReference>
<evidence type="ECO:0000256" key="7">
    <source>
        <dbReference type="ARBA" id="ARBA00022801"/>
    </source>
</evidence>
<dbReference type="Gene3D" id="3.40.350.10">
    <property type="entry name" value="Creatinase/prolidase N-terminal domain"/>
    <property type="match status" value="1"/>
</dbReference>
<dbReference type="NCBIfam" id="NF008131">
    <property type="entry name" value="PRK10879.1"/>
    <property type="match status" value="1"/>
</dbReference>
<dbReference type="EC" id="3.4.11.9" evidence="4"/>
<dbReference type="Pfam" id="PF00557">
    <property type="entry name" value="Peptidase_M24"/>
    <property type="match status" value="1"/>
</dbReference>
<evidence type="ECO:0000259" key="13">
    <source>
        <dbReference type="SMART" id="SM01011"/>
    </source>
</evidence>
<dbReference type="Gene3D" id="3.90.230.10">
    <property type="entry name" value="Creatinase/methionine aminopeptidase superfamily"/>
    <property type="match status" value="1"/>
</dbReference>
<keyword evidence="7 14" id="KW-0378">Hydrolase</keyword>
<keyword evidence="5" id="KW-0645">Protease</keyword>
<dbReference type="RefSeq" id="WP_057625174.1">
    <property type="nucleotide sequence ID" value="NZ_LKHV02000001.1"/>
</dbReference>